<comment type="similarity">
    <text evidence="3 9">Belongs to the protein arginine deiminase family.</text>
</comment>
<dbReference type="InterPro" id="IPR013732">
    <property type="entry name" value="PAD_N"/>
</dbReference>
<evidence type="ECO:0000259" key="13">
    <source>
        <dbReference type="Pfam" id="PF08527"/>
    </source>
</evidence>
<dbReference type="Ensembl" id="ENSNLET00000009903.2">
    <property type="protein sequence ID" value="ENSNLEP00000009449.2"/>
    <property type="gene ID" value="ENSNLEG00000007768.2"/>
</dbReference>
<dbReference type="InterPro" id="IPR036556">
    <property type="entry name" value="PAD_central_sf"/>
</dbReference>
<evidence type="ECO:0000313" key="15">
    <source>
        <dbReference type="Proteomes" id="UP000001073"/>
    </source>
</evidence>
<proteinExistence type="inferred from homology"/>
<comment type="catalytic activity">
    <reaction evidence="8 9">
        <text>L-arginyl-[protein] + H2O = L-citrullyl-[protein] + NH4(+)</text>
        <dbReference type="Rhea" id="RHEA:18089"/>
        <dbReference type="Rhea" id="RHEA-COMP:10532"/>
        <dbReference type="Rhea" id="RHEA-COMP:10588"/>
        <dbReference type="ChEBI" id="CHEBI:15377"/>
        <dbReference type="ChEBI" id="CHEBI:28938"/>
        <dbReference type="ChEBI" id="CHEBI:29965"/>
        <dbReference type="ChEBI" id="CHEBI:83397"/>
        <dbReference type="EC" id="3.5.3.15"/>
    </reaction>
</comment>
<reference evidence="14" key="2">
    <citation type="submission" date="2025-08" db="UniProtKB">
        <authorList>
            <consortium name="Ensembl"/>
        </authorList>
    </citation>
    <scope>IDENTIFICATION</scope>
</reference>
<evidence type="ECO:0000256" key="8">
    <source>
        <dbReference type="ARBA" id="ARBA00048487"/>
    </source>
</evidence>
<dbReference type="HOGENOM" id="CLU_021911_0_0_1"/>
<dbReference type="InterPro" id="IPR038685">
    <property type="entry name" value="PAD_N_sf"/>
</dbReference>
<keyword evidence="6 9" id="KW-0378">Hydrolase</keyword>
<dbReference type="PIRSF" id="PIRSF001247">
    <property type="entry name" value="Protein-arginine_deiminase"/>
    <property type="match status" value="1"/>
</dbReference>
<feature type="active site" evidence="10">
    <location>
        <position position="353"/>
    </location>
</feature>
<dbReference type="FunFam" id="2.60.40.1700:FF:000001">
    <property type="entry name" value="Protein-arginine deiminase type-2"/>
    <property type="match status" value="1"/>
</dbReference>
<feature type="domain" description="Protein-arginine deiminase C-terminal" evidence="11">
    <location>
        <begin position="283"/>
        <end position="661"/>
    </location>
</feature>
<evidence type="ECO:0000313" key="14">
    <source>
        <dbReference type="Ensembl" id="ENSNLEP00000009449.2"/>
    </source>
</evidence>
<dbReference type="EMBL" id="ADFV01118536">
    <property type="status" value="NOT_ANNOTATED_CDS"/>
    <property type="molecule type" value="Genomic_DNA"/>
</dbReference>
<dbReference type="FunFam" id="3.75.10.10:FF:000003">
    <property type="entry name" value="Protein-arginine deiminase type-2"/>
    <property type="match status" value="1"/>
</dbReference>
<dbReference type="InterPro" id="IPR004303">
    <property type="entry name" value="PAD"/>
</dbReference>
<evidence type="ECO:0000256" key="7">
    <source>
        <dbReference type="ARBA" id="ARBA00022837"/>
    </source>
</evidence>
<evidence type="ECO:0000256" key="2">
    <source>
        <dbReference type="ARBA" id="ARBA00004496"/>
    </source>
</evidence>
<evidence type="ECO:0000256" key="1">
    <source>
        <dbReference type="ARBA" id="ARBA00001913"/>
    </source>
</evidence>
<dbReference type="Gene3D" id="3.75.10.10">
    <property type="entry name" value="L-arginine/glycine Amidinotransferase, Chain A"/>
    <property type="match status" value="1"/>
</dbReference>
<name>G1R8B5_NOMLE</name>
<dbReference type="Pfam" id="PF08526">
    <property type="entry name" value="PAD_N"/>
    <property type="match status" value="1"/>
</dbReference>
<dbReference type="FunFam" id="2.60.40.1860:FF:000006">
    <property type="entry name" value="protein-arginine deiminase type-1"/>
    <property type="match status" value="1"/>
</dbReference>
<dbReference type="AlphaFoldDB" id="G1R8B5"/>
<gene>
    <name evidence="14" type="primary">PADI1</name>
</gene>
<dbReference type="Proteomes" id="UP000001073">
    <property type="component" value="Chromosome 24"/>
</dbReference>
<keyword evidence="7 9" id="KW-0106">Calcium</keyword>
<comment type="subcellular location">
    <subcellularLocation>
        <location evidence="2 9">Cytoplasm</location>
    </subcellularLocation>
</comment>
<accession>G1R8B5</accession>
<feature type="active site" evidence="10">
    <location>
        <position position="646"/>
    </location>
</feature>
<evidence type="ECO:0000256" key="10">
    <source>
        <dbReference type="PIRSR" id="PIRSR001247-1"/>
    </source>
</evidence>
<dbReference type="InterPro" id="IPR008972">
    <property type="entry name" value="Cupredoxin"/>
</dbReference>
<dbReference type="SUPFAM" id="SSF49503">
    <property type="entry name" value="Cupredoxins"/>
    <property type="match status" value="1"/>
</dbReference>
<dbReference type="EMBL" id="ADFV01118539">
    <property type="status" value="NOT_ANNOTATED_CDS"/>
    <property type="molecule type" value="Genomic_DNA"/>
</dbReference>
<dbReference type="CDD" id="cd04214">
    <property type="entry name" value="PAD_N"/>
    <property type="match status" value="1"/>
</dbReference>
<dbReference type="OMA" id="VEVFMVY"/>
<dbReference type="InParanoid" id="G1R8B5"/>
<dbReference type="FunCoup" id="G1R8B5">
    <property type="interactions" value="292"/>
</dbReference>
<reference evidence="14" key="3">
    <citation type="submission" date="2025-09" db="UniProtKB">
        <authorList>
            <consortium name="Ensembl"/>
        </authorList>
    </citation>
    <scope>IDENTIFICATION</scope>
</reference>
<dbReference type="EMBL" id="ADFV01118540">
    <property type="status" value="NOT_ANNOTATED_CDS"/>
    <property type="molecule type" value="Genomic_DNA"/>
</dbReference>
<organism evidence="14 15">
    <name type="scientific">Nomascus leucogenys</name>
    <name type="common">Northern white-cheeked gibbon</name>
    <name type="synonym">Hylobates leucogenys</name>
    <dbReference type="NCBI Taxonomy" id="61853"/>
    <lineage>
        <taxon>Eukaryota</taxon>
        <taxon>Metazoa</taxon>
        <taxon>Chordata</taxon>
        <taxon>Craniata</taxon>
        <taxon>Vertebrata</taxon>
        <taxon>Euteleostomi</taxon>
        <taxon>Mammalia</taxon>
        <taxon>Eutheria</taxon>
        <taxon>Euarchontoglires</taxon>
        <taxon>Primates</taxon>
        <taxon>Haplorrhini</taxon>
        <taxon>Catarrhini</taxon>
        <taxon>Hylobatidae</taxon>
        <taxon>Nomascus</taxon>
    </lineage>
</organism>
<comment type="cofactor">
    <cofactor evidence="1 9">
        <name>Ca(2+)</name>
        <dbReference type="ChEBI" id="CHEBI:29108"/>
    </cofactor>
</comment>
<dbReference type="GO" id="GO:0005509">
    <property type="term" value="F:calcium ion binding"/>
    <property type="evidence" value="ECO:0007669"/>
    <property type="project" value="UniProtKB-UniRule"/>
</dbReference>
<dbReference type="EMBL" id="ADFV01118538">
    <property type="status" value="NOT_ANNOTATED_CDS"/>
    <property type="molecule type" value="Genomic_DNA"/>
</dbReference>
<evidence type="ECO:0000259" key="12">
    <source>
        <dbReference type="Pfam" id="PF08526"/>
    </source>
</evidence>
<dbReference type="Pfam" id="PF03068">
    <property type="entry name" value="PAD"/>
    <property type="match status" value="1"/>
</dbReference>
<dbReference type="InterPro" id="IPR013733">
    <property type="entry name" value="Prot_Arg_deaminase_cen_dom"/>
</dbReference>
<keyword evidence="15" id="KW-1185">Reference proteome</keyword>
<dbReference type="Pfam" id="PF08527">
    <property type="entry name" value="PAD_M"/>
    <property type="match status" value="1"/>
</dbReference>
<feature type="domain" description="Protein-arginine deiminase (PAD) central" evidence="13">
    <location>
        <begin position="116"/>
        <end position="274"/>
    </location>
</feature>
<dbReference type="Gene3D" id="2.60.40.1700">
    <property type="entry name" value="Protein-arginine deiminase, central domain"/>
    <property type="match status" value="1"/>
</dbReference>
<dbReference type="GO" id="GO:0005829">
    <property type="term" value="C:cytosol"/>
    <property type="evidence" value="ECO:0007669"/>
    <property type="project" value="Ensembl"/>
</dbReference>
<dbReference type="PANTHER" id="PTHR10837">
    <property type="entry name" value="PEPTIDYLARGININE DEIMINASE"/>
    <property type="match status" value="1"/>
</dbReference>
<feature type="domain" description="Protein-arginine deiminase (PAD) N-terminal" evidence="12">
    <location>
        <begin position="1"/>
        <end position="114"/>
    </location>
</feature>
<comment type="function">
    <text evidence="9">Catalyzes the deimination of arginine residues of proteins.</text>
</comment>
<dbReference type="EMBL" id="ADFV01118541">
    <property type="status" value="NOT_ANNOTATED_CDS"/>
    <property type="molecule type" value="Genomic_DNA"/>
</dbReference>
<evidence type="ECO:0000256" key="4">
    <source>
        <dbReference type="ARBA" id="ARBA00012200"/>
    </source>
</evidence>
<sequence>MAPKRAVQLSLKMPTHAVCVVGVAAHVDIHSDVPKGANSFKVSGSSGVEVFMVYNRTHVTEPIGKARWPLDTDADMVVSVGTASKEFKGLQGKRVSYFGEQEDQTLGRSVLYLTGVDISLEVDTDRTGKVKRSQGDKKTWRWGPEGYGAILLANCDRDNHRSTEPDLTHSWLMSLADLQDMSPVVLSCNGPDKLFDSHKLVLNVPFSDSKRVRVFCARGGNSLSDYKQVLGPRRLSYEVERQPGEQEIKFYVEGLTFPDADFLGLVSLSVSLVDPGTLPEVSLFTDTVGFRMAPWIMTPNTQPPEELYVCSVTDTHGSNEKFLEDMSYLTLKANCKLTICPRVENRNDRWIQDEMEFGYIEAPHKSFPVVFDSPRNRGLKDFPYKRILGPDFGYVTREIPLPGPSSLDSFGNLDVSPPVTVGGMEYPLGRILIGSSFPKSGGRQMASAVRNFLKAQQVQAPVELYSDWLSVGHVDEFLTFVPTSDQKGFRLLLASPRACLKLFQEKKEEGYGEAAQFDGLRHQAKRSINEMLADRHLQRDNLHAQKCIDWNRNVLKRELGLAESDIVDIPQLFFLKNFYAEAFFPDMVNMVVLGKYLGIPKPYGPIINGRCCLEEKVQSLLEPLGLHCVFIDDYLSYHELQGEIHCGTNVRRKPFPFKWWNMVP</sequence>
<protein>
    <recommendedName>
        <fullName evidence="4 9">Protein-arginine deiminase</fullName>
        <ecNumber evidence="4 9">3.5.3.15</ecNumber>
    </recommendedName>
</protein>
<evidence type="ECO:0000256" key="9">
    <source>
        <dbReference type="PIRNR" id="PIRNR001247"/>
    </source>
</evidence>
<dbReference type="SUPFAM" id="SSF110083">
    <property type="entry name" value="Peptidylarginine deiminase Pad4, middle domain"/>
    <property type="match status" value="1"/>
</dbReference>
<dbReference type="GO" id="GO:0004668">
    <property type="term" value="F:protein-arginine deiminase activity"/>
    <property type="evidence" value="ECO:0007669"/>
    <property type="project" value="UniProtKB-UniRule"/>
</dbReference>
<feature type="active site" evidence="10">
    <location>
        <position position="475"/>
    </location>
</feature>
<evidence type="ECO:0000259" key="11">
    <source>
        <dbReference type="Pfam" id="PF03068"/>
    </source>
</evidence>
<keyword evidence="5 9" id="KW-0963">Cytoplasm</keyword>
<dbReference type="PANTHER" id="PTHR10837:SF11">
    <property type="entry name" value="PROTEIN-ARGININE DEIMINASE TYPE-1"/>
    <property type="match status" value="1"/>
</dbReference>
<evidence type="ECO:0000256" key="6">
    <source>
        <dbReference type="ARBA" id="ARBA00022801"/>
    </source>
</evidence>
<dbReference type="Gene3D" id="2.60.40.1860">
    <property type="entry name" value="Protein-arginine deiminase, N-terminal domain"/>
    <property type="match status" value="1"/>
</dbReference>
<evidence type="ECO:0000256" key="3">
    <source>
        <dbReference type="ARBA" id="ARBA00008166"/>
    </source>
</evidence>
<dbReference type="GeneTree" id="ENSGT00940000153217"/>
<evidence type="ECO:0000256" key="5">
    <source>
        <dbReference type="ARBA" id="ARBA00022490"/>
    </source>
</evidence>
<feature type="active site" evidence="10">
    <location>
        <position position="473"/>
    </location>
</feature>
<reference evidence="14 15" key="1">
    <citation type="submission" date="2012-10" db="EMBL/GenBank/DDBJ databases">
        <authorList>
            <consortium name="Gibbon Genome Sequencing Consortium"/>
        </authorList>
    </citation>
    <scope>NUCLEOTIDE SEQUENCE [LARGE SCALE GENOMIC DNA]</scope>
</reference>
<dbReference type="InterPro" id="IPR013530">
    <property type="entry name" value="PAD_C"/>
</dbReference>
<dbReference type="eggNOG" id="ENOG502QVJA">
    <property type="taxonomic scope" value="Eukaryota"/>
</dbReference>
<dbReference type="SUPFAM" id="SSF55909">
    <property type="entry name" value="Pentein"/>
    <property type="match status" value="1"/>
</dbReference>
<dbReference type="GO" id="GO:0005654">
    <property type="term" value="C:nucleoplasm"/>
    <property type="evidence" value="ECO:0007669"/>
    <property type="project" value="Ensembl"/>
</dbReference>
<dbReference type="EMBL" id="ADFV01118537">
    <property type="status" value="NOT_ANNOTATED_CDS"/>
    <property type="molecule type" value="Genomic_DNA"/>
</dbReference>
<dbReference type="EC" id="3.5.3.15" evidence="4 9"/>